<evidence type="ECO:0000313" key="10">
    <source>
        <dbReference type="Proteomes" id="UP000015176"/>
    </source>
</evidence>
<proteinExistence type="inferred from homology"/>
<feature type="signal peptide" evidence="7">
    <location>
        <begin position="1"/>
        <end position="20"/>
    </location>
</feature>
<comment type="caution">
    <text evidence="9">The sequence shown here is derived from an EMBL/GenBank/DDBJ whole genome shotgun (WGS) entry which is preliminary data.</text>
</comment>
<dbReference type="PROSITE" id="PS51257">
    <property type="entry name" value="PROKAR_LIPOPROTEIN"/>
    <property type="match status" value="1"/>
</dbReference>
<keyword evidence="4 7" id="KW-0732">Signal</keyword>
<dbReference type="InterPro" id="IPR050957">
    <property type="entry name" value="BMP_lipoprotein"/>
</dbReference>
<dbReference type="Proteomes" id="UP000015176">
    <property type="component" value="Unassembled WGS sequence"/>
</dbReference>
<dbReference type="EMBL" id="ALSF01000061">
    <property type="protein sequence ID" value="EPU39406.1"/>
    <property type="molecule type" value="Genomic_DNA"/>
</dbReference>
<evidence type="ECO:0000256" key="6">
    <source>
        <dbReference type="ARBA" id="ARBA00023288"/>
    </source>
</evidence>
<feature type="chain" id="PRO_5042066018" evidence="7">
    <location>
        <begin position="21"/>
        <end position="347"/>
    </location>
</feature>
<dbReference type="GO" id="GO:0005886">
    <property type="term" value="C:plasma membrane"/>
    <property type="evidence" value="ECO:0007669"/>
    <property type="project" value="UniProtKB-SubCell"/>
</dbReference>
<sequence length="347" mass="36807">MNRKIIGLTLLSLSVLTLTACGNRSDKSANKSDIKVAMVTNQGGVDDKSFNQSAWEGLQKWGKKKGLTKGNGFDYFQSSNESDHANNLDTAASSGYNLIFGIGFGLHDTIEKVSENNKDVKYVIVDDIIKGKENVASVTFADNEAAYLAGVAAAKTTKTKTVGFIGGMEGVVVKRFEAGFKAGVKSIDPAIKVAVSYAGSFTDAAKGKTIAATQYATGVDVIYQAAGGTGAGIFSEAKTENETRKESNKVWVIGVDRDQSQEGNYVSKDGKKANFVLASTIKEVGKSLQSVAELTEKKQYPGGKVTVFGLKDSGVDIKEHQLSSEGSVAVKKAKEDIVSGKIQVPMK</sequence>
<keyword evidence="5" id="KW-0472">Membrane</keyword>
<evidence type="ECO:0000256" key="4">
    <source>
        <dbReference type="ARBA" id="ARBA00022729"/>
    </source>
</evidence>
<protein>
    <submittedName>
        <fullName evidence="9">Membrane protein</fullName>
    </submittedName>
</protein>
<evidence type="ECO:0000259" key="8">
    <source>
        <dbReference type="Pfam" id="PF02608"/>
    </source>
</evidence>
<dbReference type="SUPFAM" id="SSF53822">
    <property type="entry name" value="Periplasmic binding protein-like I"/>
    <property type="match status" value="1"/>
</dbReference>
<evidence type="ECO:0000256" key="1">
    <source>
        <dbReference type="ARBA" id="ARBA00004193"/>
    </source>
</evidence>
<dbReference type="Pfam" id="PF02608">
    <property type="entry name" value="Bmp"/>
    <property type="match status" value="1"/>
</dbReference>
<keyword evidence="3" id="KW-1003">Cell membrane</keyword>
<accession>A0AAD3A451</accession>
<dbReference type="InterPro" id="IPR003760">
    <property type="entry name" value="PnrA-like"/>
</dbReference>
<dbReference type="Gene3D" id="3.40.50.2300">
    <property type="match status" value="2"/>
</dbReference>
<evidence type="ECO:0000313" key="9">
    <source>
        <dbReference type="EMBL" id="EPU39406.1"/>
    </source>
</evidence>
<feature type="domain" description="ABC transporter substrate-binding protein PnrA-like" evidence="8">
    <location>
        <begin position="34"/>
        <end position="345"/>
    </location>
</feature>
<comment type="similarity">
    <text evidence="2">Belongs to the BMP lipoprotein family.</text>
</comment>
<gene>
    <name evidence="9" type="ORF">SAG0164_05335</name>
</gene>
<dbReference type="InterPro" id="IPR028082">
    <property type="entry name" value="Peripla_BP_I"/>
</dbReference>
<dbReference type="AlphaFoldDB" id="A0AAD3A451"/>
<dbReference type="PANTHER" id="PTHR34296:SF2">
    <property type="entry name" value="ABC TRANSPORTER GUANOSINE-BINDING PROTEIN NUPN"/>
    <property type="match status" value="1"/>
</dbReference>
<dbReference type="PANTHER" id="PTHR34296">
    <property type="entry name" value="TRANSCRIPTIONAL ACTIVATOR PROTEIN MED"/>
    <property type="match status" value="1"/>
</dbReference>
<evidence type="ECO:0000256" key="2">
    <source>
        <dbReference type="ARBA" id="ARBA00008610"/>
    </source>
</evidence>
<reference evidence="9 10" key="1">
    <citation type="submission" date="2012-07" db="EMBL/GenBank/DDBJ databases">
        <authorList>
            <person name="Moroni P."/>
            <person name="Richards V.P."/>
            <person name="Durkin S.A.S."/>
            <person name="Kim M."/>
            <person name="Pavinski Bitar P.D."/>
            <person name="Stanhope M.J."/>
            <person name="Town C.D."/>
            <person name="Zadoks R.N."/>
            <person name="Venter J.C."/>
        </authorList>
    </citation>
    <scope>NUCLEOTIDE SEQUENCE [LARGE SCALE GENOMIC DNA]</scope>
    <source>
        <strain evidence="9 10">MRI Z1-216</strain>
    </source>
</reference>
<dbReference type="CDD" id="cd06354">
    <property type="entry name" value="PBP1_PrnA-like"/>
    <property type="match status" value="1"/>
</dbReference>
<dbReference type="RefSeq" id="WP_001080265.1">
    <property type="nucleotide sequence ID" value="NZ_ALSF01000061.1"/>
</dbReference>
<name>A0AAD3A451_STRAG</name>
<evidence type="ECO:0000256" key="3">
    <source>
        <dbReference type="ARBA" id="ARBA00022475"/>
    </source>
</evidence>
<evidence type="ECO:0000256" key="7">
    <source>
        <dbReference type="SAM" id="SignalP"/>
    </source>
</evidence>
<keyword evidence="6" id="KW-0449">Lipoprotein</keyword>
<evidence type="ECO:0000256" key="5">
    <source>
        <dbReference type="ARBA" id="ARBA00023136"/>
    </source>
</evidence>
<organism evidence="9 10">
    <name type="scientific">Streptococcus agalactiae MRI Z1-216</name>
    <dbReference type="NCBI Taxonomy" id="1154879"/>
    <lineage>
        <taxon>Bacteria</taxon>
        <taxon>Bacillati</taxon>
        <taxon>Bacillota</taxon>
        <taxon>Bacilli</taxon>
        <taxon>Lactobacillales</taxon>
        <taxon>Streptococcaceae</taxon>
        <taxon>Streptococcus</taxon>
    </lineage>
</organism>
<comment type="subcellular location">
    <subcellularLocation>
        <location evidence="1">Cell membrane</location>
        <topology evidence="1">Lipid-anchor</topology>
    </subcellularLocation>
</comment>